<dbReference type="InterPro" id="IPR003593">
    <property type="entry name" value="AAA+_ATPase"/>
</dbReference>
<feature type="domain" description="AAA+ ATPase" evidence="1">
    <location>
        <begin position="201"/>
        <end position="317"/>
    </location>
</feature>
<keyword evidence="2" id="KW-0067">ATP-binding</keyword>
<dbReference type="PANTHER" id="PTHR42935:SF1">
    <property type="entry name" value="SLR0930 PROTEIN"/>
    <property type="match status" value="1"/>
</dbReference>
<dbReference type="GO" id="GO:0005524">
    <property type="term" value="F:ATP binding"/>
    <property type="evidence" value="ECO:0007669"/>
    <property type="project" value="UniProtKB-KW"/>
</dbReference>
<dbReference type="Gene3D" id="3.40.50.300">
    <property type="entry name" value="P-loop containing nucleotide triphosphate hydrolases"/>
    <property type="match status" value="1"/>
</dbReference>
<dbReference type="InterPro" id="IPR008533">
    <property type="entry name" value="DUF815"/>
</dbReference>
<dbReference type="SMART" id="SM00382">
    <property type="entry name" value="AAA"/>
    <property type="match status" value="1"/>
</dbReference>
<reference evidence="2" key="1">
    <citation type="submission" date="2020-08" db="EMBL/GenBank/DDBJ databases">
        <authorList>
            <person name="Cejkova D."/>
            <person name="Kubasova T."/>
            <person name="Jahodarova E."/>
            <person name="Rychlik I."/>
        </authorList>
    </citation>
    <scope>NUCLEOTIDE SEQUENCE</scope>
    <source>
        <strain evidence="2">An559</strain>
    </source>
</reference>
<dbReference type="CDD" id="cd00009">
    <property type="entry name" value="AAA"/>
    <property type="match status" value="1"/>
</dbReference>
<organism evidence="2 3">
    <name type="scientific">Merdimmobilis hominis</name>
    <dbReference type="NCBI Taxonomy" id="2897707"/>
    <lineage>
        <taxon>Bacteria</taxon>
        <taxon>Bacillati</taxon>
        <taxon>Bacillota</taxon>
        <taxon>Clostridia</taxon>
        <taxon>Eubacteriales</taxon>
        <taxon>Oscillospiraceae</taxon>
        <taxon>Merdimmobilis</taxon>
    </lineage>
</organism>
<comment type="caution">
    <text evidence="2">The sequence shown here is derived from an EMBL/GenBank/DDBJ whole genome shotgun (WGS) entry which is preliminary data.</text>
</comment>
<keyword evidence="2" id="KW-0547">Nucleotide-binding</keyword>
<accession>A0A938X998</accession>
<name>A0A938X998_9FIRM</name>
<dbReference type="PANTHER" id="PTHR42935">
    <property type="entry name" value="SLR0930 PROTEIN"/>
    <property type="match status" value="1"/>
</dbReference>
<dbReference type="Proteomes" id="UP000774750">
    <property type="component" value="Unassembled WGS sequence"/>
</dbReference>
<dbReference type="EMBL" id="JACJKY010000029">
    <property type="protein sequence ID" value="MBM6921854.1"/>
    <property type="molecule type" value="Genomic_DNA"/>
</dbReference>
<protein>
    <submittedName>
        <fullName evidence="2">ATP-binding protein</fullName>
    </submittedName>
</protein>
<proteinExistence type="predicted"/>
<gene>
    <name evidence="2" type="ORF">H6A12_11915</name>
</gene>
<dbReference type="AlphaFoldDB" id="A0A938X998"/>
<evidence type="ECO:0000313" key="2">
    <source>
        <dbReference type="EMBL" id="MBM6921854.1"/>
    </source>
</evidence>
<reference evidence="2" key="2">
    <citation type="journal article" date="2021" name="Sci. Rep.">
        <title>The distribution of antibiotic resistance genes in chicken gut microbiota commensals.</title>
        <authorList>
            <person name="Juricova H."/>
            <person name="Matiasovicova J."/>
            <person name="Kubasova T."/>
            <person name="Cejkova D."/>
            <person name="Rychlik I."/>
        </authorList>
    </citation>
    <scope>NUCLEOTIDE SEQUENCE</scope>
    <source>
        <strain evidence="2">An559</strain>
    </source>
</reference>
<dbReference type="SUPFAM" id="SSF52540">
    <property type="entry name" value="P-loop containing nucleoside triphosphate hydrolases"/>
    <property type="match status" value="1"/>
</dbReference>
<keyword evidence="3" id="KW-1185">Reference proteome</keyword>
<dbReference type="InterPro" id="IPR027417">
    <property type="entry name" value="P-loop_NTPase"/>
</dbReference>
<dbReference type="Pfam" id="PF05673">
    <property type="entry name" value="DUF815"/>
    <property type="match status" value="1"/>
</dbReference>
<evidence type="ECO:0000313" key="3">
    <source>
        <dbReference type="Proteomes" id="UP000774750"/>
    </source>
</evidence>
<sequence length="398" mass="44922">MDFLSLSKRIHALSLFRSLSSDSLWCAFVQLIDTAAKGEQGIQSIDHYAAFAEQLYARSGNLTNEIRSLVLMHENAYVRRCAQGKEPSGVMRDCLKEELLTLQTAAELSSETVKNAIGGGDYLPKWKTEPCDFVALYFERMKSASTKGYGLFAKYHTFFLKNGELMPVSHPDQTSLSELYGYEIQRQEVIENTLALVQGKPAVNLLLYGDAGTGKSSTVKAVVNAYREQGLRLIELKKEQLREIPQLVDTLAHNPLKFILFIDDLSFTRDDDDFSALKAMLEGSVSSNAANVVIYATSNRRHLVRETFSDREGDEIHYNDTMQEMLSLSDRFGLTITFLRPDKTQYQEIVRELAEQYGVTMEPQELRVKADAFAIRKSGYSPRVAKQFIELMKAAQTE</sequence>
<evidence type="ECO:0000259" key="1">
    <source>
        <dbReference type="SMART" id="SM00382"/>
    </source>
</evidence>